<proteinExistence type="predicted"/>
<evidence type="ECO:0000313" key="2">
    <source>
        <dbReference type="EMBL" id="CCH41945.1"/>
    </source>
</evidence>
<name>K0KAF3_WICCF</name>
<dbReference type="HOGENOM" id="CLU_1797947_0_0_1"/>
<protein>
    <submittedName>
        <fullName evidence="2">Secreted protein</fullName>
    </submittedName>
</protein>
<dbReference type="AlphaFoldDB" id="K0KAF3"/>
<organism evidence="2 3">
    <name type="scientific">Wickerhamomyces ciferrii (strain ATCC 14091 / BCRC 22168 / CBS 111 / JCM 3599 / NBRC 0793 / NRRL Y-1031 F-60-10)</name>
    <name type="common">Yeast</name>
    <name type="synonym">Pichia ciferrii</name>
    <dbReference type="NCBI Taxonomy" id="1206466"/>
    <lineage>
        <taxon>Eukaryota</taxon>
        <taxon>Fungi</taxon>
        <taxon>Dikarya</taxon>
        <taxon>Ascomycota</taxon>
        <taxon>Saccharomycotina</taxon>
        <taxon>Saccharomycetes</taxon>
        <taxon>Phaffomycetales</taxon>
        <taxon>Wickerhamomycetaceae</taxon>
        <taxon>Wickerhamomyces</taxon>
    </lineage>
</organism>
<dbReference type="Proteomes" id="UP000009328">
    <property type="component" value="Unassembled WGS sequence"/>
</dbReference>
<evidence type="ECO:0000313" key="3">
    <source>
        <dbReference type="Proteomes" id="UP000009328"/>
    </source>
</evidence>
<keyword evidence="1" id="KW-0732">Signal</keyword>
<feature type="chain" id="PRO_5003834193" evidence="1">
    <location>
        <begin position="20"/>
        <end position="145"/>
    </location>
</feature>
<evidence type="ECO:0000256" key="1">
    <source>
        <dbReference type="SAM" id="SignalP"/>
    </source>
</evidence>
<dbReference type="EMBL" id="CAIF01000030">
    <property type="protein sequence ID" value="CCH41945.1"/>
    <property type="molecule type" value="Genomic_DNA"/>
</dbReference>
<feature type="signal peptide" evidence="1">
    <location>
        <begin position="1"/>
        <end position="19"/>
    </location>
</feature>
<comment type="caution">
    <text evidence="2">The sequence shown here is derived from an EMBL/GenBank/DDBJ whole genome shotgun (WGS) entry which is preliminary data.</text>
</comment>
<keyword evidence="3" id="KW-1185">Reference proteome</keyword>
<dbReference type="InParanoid" id="K0KAF3"/>
<sequence>MFCLKQLFAALALVQVIFAAAIPASGPSIEPQVHFEKIGFSDNEVLFFFNANPPKAGSLSINGSLTGNGKLEDQIAIVGGERVGETIVKDKSFDALYNVPAQGDELEIIASVQGDNLSGNFFTFKATYTYEDGQSVSYDSLVAKN</sequence>
<gene>
    <name evidence="2" type="ORF">BN7_1484</name>
</gene>
<reference evidence="2 3" key="1">
    <citation type="journal article" date="2012" name="Eukaryot. Cell">
        <title>Draft genome sequence of Wickerhamomyces ciferrii NRRL Y-1031 F-60-10.</title>
        <authorList>
            <person name="Schneider J."/>
            <person name="Andrea H."/>
            <person name="Blom J."/>
            <person name="Jaenicke S."/>
            <person name="Ruckert C."/>
            <person name="Schorsch C."/>
            <person name="Szczepanowski R."/>
            <person name="Farwick M."/>
            <person name="Goesmann A."/>
            <person name="Puhler A."/>
            <person name="Schaffer S."/>
            <person name="Tauch A."/>
            <person name="Kohler T."/>
            <person name="Brinkrolf K."/>
        </authorList>
    </citation>
    <scope>NUCLEOTIDE SEQUENCE [LARGE SCALE GENOMIC DNA]</scope>
    <source>
        <strain evidence="3">ATCC 14091 / BCRC 22168 / CBS 111 / JCM 3599 / NBRC 0793 / NRRL Y-1031 F-60-10</strain>
    </source>
</reference>
<accession>K0KAF3</accession>